<dbReference type="SUPFAM" id="SSF51905">
    <property type="entry name" value="FAD/NAD(P)-binding domain"/>
    <property type="match status" value="2"/>
</dbReference>
<dbReference type="InterPro" id="IPR028202">
    <property type="entry name" value="Reductase_C"/>
</dbReference>
<dbReference type="Pfam" id="PF14759">
    <property type="entry name" value="Reductase_C"/>
    <property type="match status" value="1"/>
</dbReference>
<evidence type="ECO:0000256" key="2">
    <source>
        <dbReference type="ARBA" id="ARBA00022630"/>
    </source>
</evidence>
<reference evidence="7 8" key="1">
    <citation type="journal article" date="2015" name="Int. J. Syst. Evol. Microbiol.">
        <title>Amycolatopsis rhabdoformis sp. nov., an actinomycete isolated from a tropical forest soil.</title>
        <authorList>
            <person name="Souza W.R."/>
            <person name="Silva R.E."/>
            <person name="Goodfellow M."/>
            <person name="Busarakam K."/>
            <person name="Figueiro F.S."/>
            <person name="Ferreira D."/>
            <person name="Rodrigues-Filho E."/>
            <person name="Moraes L.A.B."/>
            <person name="Zucchi T.D."/>
        </authorList>
    </citation>
    <scope>NUCLEOTIDE SEQUENCE [LARGE SCALE GENOMIC DNA]</scope>
    <source>
        <strain evidence="7 8">NCIMB 14900</strain>
    </source>
</reference>
<proteinExistence type="predicted"/>
<dbReference type="PRINTS" id="PR00368">
    <property type="entry name" value="FADPNR"/>
</dbReference>
<dbReference type="InterPro" id="IPR036188">
    <property type="entry name" value="FAD/NAD-bd_sf"/>
</dbReference>
<dbReference type="InterPro" id="IPR050446">
    <property type="entry name" value="FAD-oxidoreductase/Apoptosis"/>
</dbReference>
<dbReference type="InterPro" id="IPR016156">
    <property type="entry name" value="FAD/NAD-linked_Rdtase_dimer_sf"/>
</dbReference>
<feature type="domain" description="Reductase C-terminal" evidence="6">
    <location>
        <begin position="319"/>
        <end position="390"/>
    </location>
</feature>
<feature type="domain" description="FAD/NAD(P)-binding" evidence="5">
    <location>
        <begin position="4"/>
        <end position="298"/>
    </location>
</feature>
<dbReference type="PANTHER" id="PTHR43557">
    <property type="entry name" value="APOPTOSIS-INDUCING FACTOR 1"/>
    <property type="match status" value="1"/>
</dbReference>
<dbReference type="Gene3D" id="3.30.390.30">
    <property type="match status" value="1"/>
</dbReference>
<dbReference type="RefSeq" id="WP_326566197.1">
    <property type="nucleotide sequence ID" value="NZ_CP142149.1"/>
</dbReference>
<evidence type="ECO:0000313" key="7">
    <source>
        <dbReference type="EMBL" id="WSE27187.1"/>
    </source>
</evidence>
<sequence>MSGTVAIVGASIGGVRTAQALRAEGYDGRIVLIGAEPHLPYDKPPLSKQFLAGAWEHDRLALLSEQEAAGLDLRLGVAATALDPAAHEVVLADGTRVGYDTLVVATGAAARPSPWPAESGVHVLRSLVDGQDLRAALAEDGPVVVVGGGFIGAEVAATAHAAGRPVTVVDPLPAPIGRVLGDEVGRLVGDVHRRHGVATRFGVGVQDVTGHAGALEVTLTDGSMLPAGTVVVGIGAVPAVGWLAGSGLELDNGLVCDEFCRAVGHPEIFGVGDVARWFHPGHGEHVRVEHWTNAVEQASAVAHNIAHPSAPVAYRPTEYAWSDQYDWKIQIAGRPDRTDAFELAGDPAGDPPRFAALYRGADGRLAAVATVNWPRLLVAARRLISAHTPYEEGLSVLDKLIAPVQAGAS</sequence>
<dbReference type="Gene3D" id="3.50.50.60">
    <property type="entry name" value="FAD/NAD(P)-binding domain"/>
    <property type="match status" value="2"/>
</dbReference>
<keyword evidence="2" id="KW-0285">Flavoprotein</keyword>
<dbReference type="InterPro" id="IPR023753">
    <property type="entry name" value="FAD/NAD-binding_dom"/>
</dbReference>
<evidence type="ECO:0000256" key="1">
    <source>
        <dbReference type="ARBA" id="ARBA00001974"/>
    </source>
</evidence>
<evidence type="ECO:0000259" key="5">
    <source>
        <dbReference type="Pfam" id="PF07992"/>
    </source>
</evidence>
<dbReference type="PANTHER" id="PTHR43557:SF2">
    <property type="entry name" value="RIESKE DOMAIN-CONTAINING PROTEIN-RELATED"/>
    <property type="match status" value="1"/>
</dbReference>
<evidence type="ECO:0000256" key="4">
    <source>
        <dbReference type="ARBA" id="ARBA00023002"/>
    </source>
</evidence>
<evidence type="ECO:0000256" key="3">
    <source>
        <dbReference type="ARBA" id="ARBA00022827"/>
    </source>
</evidence>
<dbReference type="SUPFAM" id="SSF55424">
    <property type="entry name" value="FAD/NAD-linked reductases, dimerisation (C-terminal) domain"/>
    <property type="match status" value="1"/>
</dbReference>
<organism evidence="7 8">
    <name type="scientific">Amycolatopsis rhabdoformis</name>
    <dbReference type="NCBI Taxonomy" id="1448059"/>
    <lineage>
        <taxon>Bacteria</taxon>
        <taxon>Bacillati</taxon>
        <taxon>Actinomycetota</taxon>
        <taxon>Actinomycetes</taxon>
        <taxon>Pseudonocardiales</taxon>
        <taxon>Pseudonocardiaceae</taxon>
        <taxon>Amycolatopsis</taxon>
    </lineage>
</organism>
<dbReference type="Proteomes" id="UP001330812">
    <property type="component" value="Chromosome"/>
</dbReference>
<evidence type="ECO:0000259" key="6">
    <source>
        <dbReference type="Pfam" id="PF14759"/>
    </source>
</evidence>
<keyword evidence="4" id="KW-0560">Oxidoreductase</keyword>
<protein>
    <submittedName>
        <fullName evidence="7">FAD-dependent oxidoreductase</fullName>
    </submittedName>
</protein>
<keyword evidence="8" id="KW-1185">Reference proteome</keyword>
<name>A0ABZ1HYB0_9PSEU</name>
<dbReference type="EMBL" id="CP142149">
    <property type="protein sequence ID" value="WSE27187.1"/>
    <property type="molecule type" value="Genomic_DNA"/>
</dbReference>
<comment type="cofactor">
    <cofactor evidence="1">
        <name>FAD</name>
        <dbReference type="ChEBI" id="CHEBI:57692"/>
    </cofactor>
</comment>
<evidence type="ECO:0000313" key="8">
    <source>
        <dbReference type="Proteomes" id="UP001330812"/>
    </source>
</evidence>
<accession>A0ABZ1HYB0</accession>
<gene>
    <name evidence="7" type="ORF">VSH64_30510</name>
</gene>
<keyword evidence="3" id="KW-0274">FAD</keyword>
<dbReference type="Pfam" id="PF07992">
    <property type="entry name" value="Pyr_redox_2"/>
    <property type="match status" value="1"/>
</dbReference>